<dbReference type="AlphaFoldDB" id="A0A165LP80"/>
<sequence>MKLHAEPEPDSAWTHAPPGKMSKKTVIKPFAIPETVPAPVHRDNRYDNRINLIFITQRALQGLRAAETGTHKRHAGAIHY</sequence>
<organism evidence="2 3">
    <name type="scientific">Pelodictyon luteolum</name>
    <dbReference type="NCBI Taxonomy" id="1100"/>
    <lineage>
        <taxon>Bacteria</taxon>
        <taxon>Pseudomonadati</taxon>
        <taxon>Chlorobiota</taxon>
        <taxon>Chlorobiia</taxon>
        <taxon>Chlorobiales</taxon>
        <taxon>Chlorobiaceae</taxon>
        <taxon>Chlorobium/Pelodictyon group</taxon>
        <taxon>Pelodictyon</taxon>
    </lineage>
</organism>
<name>A0A165LP80_PELLU</name>
<dbReference type="EMBL" id="LVWG01000030">
    <property type="protein sequence ID" value="KZK74257.1"/>
    <property type="molecule type" value="Genomic_DNA"/>
</dbReference>
<comment type="caution">
    <text evidence="2">The sequence shown here is derived from an EMBL/GenBank/DDBJ whole genome shotgun (WGS) entry which is preliminary data.</text>
</comment>
<reference evidence="2 3" key="1">
    <citation type="submission" date="2016-03" db="EMBL/GenBank/DDBJ databases">
        <title>Speciation and ecological success in dimly lit waters: horizontal gene transfer in a green sulfur bacteria bloom unveiled by metagenomic assembly.</title>
        <authorList>
            <person name="Llorens-Mares T."/>
            <person name="Liu Z."/>
            <person name="Allen L.Z."/>
            <person name="Rusch D.B."/>
            <person name="Craig M.T."/>
            <person name="Dupont C.L."/>
            <person name="Bryant D.A."/>
            <person name="Casamayor E.O."/>
        </authorList>
    </citation>
    <scope>NUCLEOTIDE SEQUENCE [LARGE SCALE GENOMIC DNA]</scope>
    <source>
        <strain evidence="2">CIII</strain>
    </source>
</reference>
<proteinExistence type="predicted"/>
<protein>
    <submittedName>
        <fullName evidence="2">Uncharacterized protein</fullName>
    </submittedName>
</protein>
<feature type="region of interest" description="Disordered" evidence="1">
    <location>
        <begin position="1"/>
        <end position="21"/>
    </location>
</feature>
<evidence type="ECO:0000313" key="3">
    <source>
        <dbReference type="Proteomes" id="UP000076481"/>
    </source>
</evidence>
<accession>A0A165LP80</accession>
<dbReference type="Proteomes" id="UP000076481">
    <property type="component" value="Unassembled WGS sequence"/>
</dbReference>
<evidence type="ECO:0000313" key="2">
    <source>
        <dbReference type="EMBL" id="KZK74257.1"/>
    </source>
</evidence>
<gene>
    <name evidence="2" type="ORF">A3K90_04915</name>
</gene>
<evidence type="ECO:0000256" key="1">
    <source>
        <dbReference type="SAM" id="MobiDB-lite"/>
    </source>
</evidence>